<evidence type="ECO:0000256" key="2">
    <source>
        <dbReference type="ARBA" id="ARBA00022692"/>
    </source>
</evidence>
<evidence type="ECO:0000259" key="7">
    <source>
        <dbReference type="Pfam" id="PF03168"/>
    </source>
</evidence>
<dbReference type="PANTHER" id="PTHR31415:SF3">
    <property type="entry name" value="LATE EMBRYOGENESIS ABUNDANT (LEA) HYDROXYPROLINE-RICH GLYCOPROTEIN FAMILY"/>
    <property type="match status" value="1"/>
</dbReference>
<sequence length="284" mass="31773">MTDQREAQSGRREARSVAVGRLHNARVGGFAPVGEDHQRRQEASSSAGRSRFAAAAGGQRRRQGGQTQGPPPPPPPLPPPRRDRATLYGHHARYSFRRRLIKLLCTILLSLLLIGGVLAFVLWLALRPHRPRFYIRSFSIPSLNQDNGFQNAQLLFDVTIRNSNQNIGIHYDAMSATVYYREQSIGTTPILFPFYQPPKNTTWAHGELSGATLTVSSEKWGDFAREIARGNVVFRLDLVSRIRFKLSTWDSHDHTMHASCDVAVGSDGQILANSVNKRCPVYFT</sequence>
<evidence type="ECO:0000256" key="4">
    <source>
        <dbReference type="ARBA" id="ARBA00023136"/>
    </source>
</evidence>
<feature type="transmembrane region" description="Helical" evidence="6">
    <location>
        <begin position="103"/>
        <end position="126"/>
    </location>
</feature>
<evidence type="ECO:0000256" key="6">
    <source>
        <dbReference type="SAM" id="Phobius"/>
    </source>
</evidence>
<reference evidence="8 9" key="1">
    <citation type="submission" date="2024-01" db="EMBL/GenBank/DDBJ databases">
        <title>Genome assemblies of Stephania.</title>
        <authorList>
            <person name="Yang L."/>
        </authorList>
    </citation>
    <scope>NUCLEOTIDE SEQUENCE [LARGE SCALE GENOMIC DNA]</scope>
    <source>
        <strain evidence="8">JXDWG</strain>
        <tissue evidence="8">Leaf</tissue>
    </source>
</reference>
<comment type="subcellular location">
    <subcellularLocation>
        <location evidence="1">Membrane</location>
        <topology evidence="1">Single-pass membrane protein</topology>
    </subcellularLocation>
</comment>
<dbReference type="GO" id="GO:0005886">
    <property type="term" value="C:plasma membrane"/>
    <property type="evidence" value="ECO:0007669"/>
    <property type="project" value="TreeGrafter"/>
</dbReference>
<dbReference type="InterPro" id="IPR044839">
    <property type="entry name" value="NDR1-like"/>
</dbReference>
<dbReference type="AlphaFoldDB" id="A0AAP0JH49"/>
<feature type="compositionally biased region" description="Basic and acidic residues" evidence="5">
    <location>
        <begin position="1"/>
        <end position="15"/>
    </location>
</feature>
<dbReference type="Proteomes" id="UP001419268">
    <property type="component" value="Unassembled WGS sequence"/>
</dbReference>
<feature type="region of interest" description="Disordered" evidence="5">
    <location>
        <begin position="1"/>
        <end position="85"/>
    </location>
</feature>
<proteinExistence type="predicted"/>
<comment type="caution">
    <text evidence="8">The sequence shown here is derived from an EMBL/GenBank/DDBJ whole genome shotgun (WGS) entry which is preliminary data.</text>
</comment>
<gene>
    <name evidence="8" type="ORF">Scep_013063</name>
</gene>
<name>A0AAP0JH49_9MAGN</name>
<feature type="domain" description="Late embryogenesis abundant protein LEA-2 subgroup" evidence="7">
    <location>
        <begin position="158"/>
        <end position="260"/>
    </location>
</feature>
<dbReference type="GO" id="GO:0098542">
    <property type="term" value="P:defense response to other organism"/>
    <property type="evidence" value="ECO:0007669"/>
    <property type="project" value="InterPro"/>
</dbReference>
<dbReference type="EMBL" id="JBBNAG010000005">
    <property type="protein sequence ID" value="KAK9133535.1"/>
    <property type="molecule type" value="Genomic_DNA"/>
</dbReference>
<evidence type="ECO:0000256" key="5">
    <source>
        <dbReference type="SAM" id="MobiDB-lite"/>
    </source>
</evidence>
<keyword evidence="3 6" id="KW-1133">Transmembrane helix</keyword>
<dbReference type="GO" id="GO:0009506">
    <property type="term" value="C:plasmodesma"/>
    <property type="evidence" value="ECO:0007669"/>
    <property type="project" value="TreeGrafter"/>
</dbReference>
<evidence type="ECO:0000313" key="9">
    <source>
        <dbReference type="Proteomes" id="UP001419268"/>
    </source>
</evidence>
<organism evidence="8 9">
    <name type="scientific">Stephania cephalantha</name>
    <dbReference type="NCBI Taxonomy" id="152367"/>
    <lineage>
        <taxon>Eukaryota</taxon>
        <taxon>Viridiplantae</taxon>
        <taxon>Streptophyta</taxon>
        <taxon>Embryophyta</taxon>
        <taxon>Tracheophyta</taxon>
        <taxon>Spermatophyta</taxon>
        <taxon>Magnoliopsida</taxon>
        <taxon>Ranunculales</taxon>
        <taxon>Menispermaceae</taxon>
        <taxon>Menispermoideae</taxon>
        <taxon>Cissampelideae</taxon>
        <taxon>Stephania</taxon>
    </lineage>
</organism>
<dbReference type="PANTHER" id="PTHR31415">
    <property type="entry name" value="OS05G0367900 PROTEIN"/>
    <property type="match status" value="1"/>
</dbReference>
<keyword evidence="4 6" id="KW-0472">Membrane</keyword>
<evidence type="ECO:0000256" key="1">
    <source>
        <dbReference type="ARBA" id="ARBA00004167"/>
    </source>
</evidence>
<feature type="compositionally biased region" description="Low complexity" evidence="5">
    <location>
        <begin position="43"/>
        <end position="58"/>
    </location>
</feature>
<keyword evidence="2 6" id="KW-0812">Transmembrane</keyword>
<evidence type="ECO:0000313" key="8">
    <source>
        <dbReference type="EMBL" id="KAK9133535.1"/>
    </source>
</evidence>
<dbReference type="InterPro" id="IPR004864">
    <property type="entry name" value="LEA_2"/>
</dbReference>
<evidence type="ECO:0000256" key="3">
    <source>
        <dbReference type="ARBA" id="ARBA00022989"/>
    </source>
</evidence>
<accession>A0AAP0JH49</accession>
<protein>
    <recommendedName>
        <fullName evidence="7">Late embryogenesis abundant protein LEA-2 subgroup domain-containing protein</fullName>
    </recommendedName>
</protein>
<feature type="compositionally biased region" description="Pro residues" evidence="5">
    <location>
        <begin position="69"/>
        <end position="79"/>
    </location>
</feature>
<dbReference type="Pfam" id="PF03168">
    <property type="entry name" value="LEA_2"/>
    <property type="match status" value="1"/>
</dbReference>
<keyword evidence="9" id="KW-1185">Reference proteome</keyword>